<dbReference type="EMBL" id="FNJR01000020">
    <property type="protein sequence ID" value="SDP96440.1"/>
    <property type="molecule type" value="Genomic_DNA"/>
</dbReference>
<proteinExistence type="predicted"/>
<dbReference type="AlphaFoldDB" id="A0A1H0X0P8"/>
<keyword evidence="1" id="KW-0328">Glycosyltransferase</keyword>
<dbReference type="InterPro" id="IPR028098">
    <property type="entry name" value="Glyco_trans_4-like_N"/>
</dbReference>
<dbReference type="RefSeq" id="WP_170837626.1">
    <property type="nucleotide sequence ID" value="NZ_FNJR01000020.1"/>
</dbReference>
<feature type="domain" description="Glycosyltransferase subfamily 4-like N-terminal" evidence="3">
    <location>
        <begin position="35"/>
        <end position="188"/>
    </location>
</feature>
<dbReference type="Pfam" id="PF13579">
    <property type="entry name" value="Glyco_trans_4_4"/>
    <property type="match status" value="1"/>
</dbReference>
<dbReference type="STRING" id="405564.SAMN04487905_12033"/>
<gene>
    <name evidence="4" type="ORF">SAMN04487905_12033</name>
</gene>
<keyword evidence="5" id="KW-1185">Reference proteome</keyword>
<protein>
    <submittedName>
        <fullName evidence="4">Glycosyl transferase 4-like domain-containing protein</fullName>
    </submittedName>
</protein>
<evidence type="ECO:0000256" key="2">
    <source>
        <dbReference type="ARBA" id="ARBA00022679"/>
    </source>
</evidence>
<evidence type="ECO:0000313" key="5">
    <source>
        <dbReference type="Proteomes" id="UP000199497"/>
    </source>
</evidence>
<keyword evidence="2 4" id="KW-0808">Transferase</keyword>
<dbReference type="PANTHER" id="PTHR45947:SF3">
    <property type="entry name" value="SULFOQUINOVOSYL TRANSFERASE SQD2"/>
    <property type="match status" value="1"/>
</dbReference>
<dbReference type="Pfam" id="PF13692">
    <property type="entry name" value="Glyco_trans_1_4"/>
    <property type="match status" value="1"/>
</dbReference>
<dbReference type="GO" id="GO:1901137">
    <property type="term" value="P:carbohydrate derivative biosynthetic process"/>
    <property type="evidence" value="ECO:0007669"/>
    <property type="project" value="UniProtKB-ARBA"/>
</dbReference>
<accession>A0A1H0X0P8</accession>
<organism evidence="4 5">
    <name type="scientific">Actinopolyspora xinjiangensis</name>
    <dbReference type="NCBI Taxonomy" id="405564"/>
    <lineage>
        <taxon>Bacteria</taxon>
        <taxon>Bacillati</taxon>
        <taxon>Actinomycetota</taxon>
        <taxon>Actinomycetes</taxon>
        <taxon>Actinopolysporales</taxon>
        <taxon>Actinopolysporaceae</taxon>
        <taxon>Actinopolyspora</taxon>
    </lineage>
</organism>
<dbReference type="SUPFAM" id="SSF53756">
    <property type="entry name" value="UDP-Glycosyltransferase/glycogen phosphorylase"/>
    <property type="match status" value="1"/>
</dbReference>
<dbReference type="Proteomes" id="UP000199497">
    <property type="component" value="Unassembled WGS sequence"/>
</dbReference>
<evidence type="ECO:0000256" key="1">
    <source>
        <dbReference type="ARBA" id="ARBA00022676"/>
    </source>
</evidence>
<dbReference type="InterPro" id="IPR050194">
    <property type="entry name" value="Glycosyltransferase_grp1"/>
</dbReference>
<dbReference type="Gene3D" id="3.40.50.2000">
    <property type="entry name" value="Glycogen Phosphorylase B"/>
    <property type="match status" value="2"/>
</dbReference>
<evidence type="ECO:0000259" key="3">
    <source>
        <dbReference type="Pfam" id="PF13579"/>
    </source>
</evidence>
<reference evidence="5" key="1">
    <citation type="submission" date="2016-10" db="EMBL/GenBank/DDBJ databases">
        <authorList>
            <person name="Varghese N."/>
            <person name="Submissions S."/>
        </authorList>
    </citation>
    <scope>NUCLEOTIDE SEQUENCE [LARGE SCALE GENOMIC DNA]</scope>
    <source>
        <strain evidence="5">DSM 46732</strain>
    </source>
</reference>
<dbReference type="GO" id="GO:0016757">
    <property type="term" value="F:glycosyltransferase activity"/>
    <property type="evidence" value="ECO:0007669"/>
    <property type="project" value="UniProtKB-KW"/>
</dbReference>
<name>A0A1H0X0P8_9ACTN</name>
<dbReference type="PANTHER" id="PTHR45947">
    <property type="entry name" value="SULFOQUINOVOSYL TRANSFERASE SQD2"/>
    <property type="match status" value="1"/>
</dbReference>
<evidence type="ECO:0000313" key="4">
    <source>
        <dbReference type="EMBL" id="SDP96440.1"/>
    </source>
</evidence>
<sequence>MSAPLRPRPTSAASSSPTVAVLLDTAGFLHTLPLTGAAARTARLNAWLHRRGAETTLLLCDLNPASRPSGAWPLPVRYLPYASVYERPDRLRLHLAELAPDVLVLSNTQLTVRYGRQLAEEAGAALVYEMHDDEPTLLRSIDDAGQDTAAVLQTAAVAAADGVITFTDRDAATARRLGATAVHVVPCGVDPGPAPRPRSSAESRVVFVGNCYYEPNRRAVRWLHEVLAPSLPPETVIEVIGRYPASLRELADRVRLRGPLRDLRSALETATVAVAPRESGGGMKLKVLDYCAAGLPVVGTAEAFVGFAETGQWAVEADLAELPGHVTALLGDEVRRHRLGRRARHLVEQYYSWSAQARAAHAAYSAILERHRAGTRGSVPDTEIRALAAEPPYWLREWRGHTTPRTHASE</sequence>